<evidence type="ECO:0000313" key="3">
    <source>
        <dbReference type="Proteomes" id="UP000554482"/>
    </source>
</evidence>
<sequence length="100" mass="11899">MAESRDRLIREEPLTPIFTRRSMSGFWIDNDREEEEEMGIESIRVTPRGRIQYNRSPWELNVNSRSSRRREESRNGRNTSSLLPSWLPRRPLQDITAVIN</sequence>
<name>A0A7J6WK42_THATH</name>
<proteinExistence type="predicted"/>
<dbReference type="PANTHER" id="PTHR35119">
    <property type="entry name" value="PROTEIN POLYCHOME"/>
    <property type="match status" value="1"/>
</dbReference>
<protein>
    <submittedName>
        <fullName evidence="2">Uncharacterized protein</fullName>
    </submittedName>
</protein>
<dbReference type="GO" id="GO:0005634">
    <property type="term" value="C:nucleus"/>
    <property type="evidence" value="ECO:0007669"/>
    <property type="project" value="InterPro"/>
</dbReference>
<reference evidence="2 3" key="1">
    <citation type="submission" date="2020-06" db="EMBL/GenBank/DDBJ databases">
        <title>Transcriptomic and genomic resources for Thalictrum thalictroides and T. hernandezii: Facilitating candidate gene discovery in an emerging model plant lineage.</title>
        <authorList>
            <person name="Arias T."/>
            <person name="Riano-Pachon D.M."/>
            <person name="Di Stilio V.S."/>
        </authorList>
    </citation>
    <scope>NUCLEOTIDE SEQUENCE [LARGE SCALE GENOMIC DNA]</scope>
    <source>
        <strain evidence="3">cv. WT478/WT964</strain>
        <tissue evidence="2">Leaves</tissue>
    </source>
</reference>
<dbReference type="PANTHER" id="PTHR35119:SF1">
    <property type="entry name" value="PROTEIN POLYCHOME"/>
    <property type="match status" value="1"/>
</dbReference>
<comment type="caution">
    <text evidence="2">The sequence shown here is derived from an EMBL/GenBank/DDBJ whole genome shotgun (WGS) entry which is preliminary data.</text>
</comment>
<organism evidence="2 3">
    <name type="scientific">Thalictrum thalictroides</name>
    <name type="common">Rue-anemone</name>
    <name type="synonym">Anemone thalictroides</name>
    <dbReference type="NCBI Taxonomy" id="46969"/>
    <lineage>
        <taxon>Eukaryota</taxon>
        <taxon>Viridiplantae</taxon>
        <taxon>Streptophyta</taxon>
        <taxon>Embryophyta</taxon>
        <taxon>Tracheophyta</taxon>
        <taxon>Spermatophyta</taxon>
        <taxon>Magnoliopsida</taxon>
        <taxon>Ranunculales</taxon>
        <taxon>Ranunculaceae</taxon>
        <taxon>Thalictroideae</taxon>
        <taxon>Thalictrum</taxon>
    </lineage>
</organism>
<dbReference type="Proteomes" id="UP000554482">
    <property type="component" value="Unassembled WGS sequence"/>
</dbReference>
<feature type="non-terminal residue" evidence="2">
    <location>
        <position position="100"/>
    </location>
</feature>
<dbReference type="GO" id="GO:0051783">
    <property type="term" value="P:regulation of nuclear division"/>
    <property type="evidence" value="ECO:0007669"/>
    <property type="project" value="InterPro"/>
</dbReference>
<keyword evidence="3" id="KW-1185">Reference proteome</keyword>
<feature type="region of interest" description="Disordered" evidence="1">
    <location>
        <begin position="62"/>
        <end position="86"/>
    </location>
</feature>
<feature type="compositionally biased region" description="Low complexity" evidence="1">
    <location>
        <begin position="76"/>
        <end position="86"/>
    </location>
</feature>
<dbReference type="AlphaFoldDB" id="A0A7J6WK42"/>
<evidence type="ECO:0000256" key="1">
    <source>
        <dbReference type="SAM" id="MobiDB-lite"/>
    </source>
</evidence>
<dbReference type="InterPro" id="IPR034590">
    <property type="entry name" value="POLYCHOME/GIG1"/>
</dbReference>
<gene>
    <name evidence="2" type="ORF">FRX31_012650</name>
</gene>
<evidence type="ECO:0000313" key="2">
    <source>
        <dbReference type="EMBL" id="KAF5197764.1"/>
    </source>
</evidence>
<accession>A0A7J6WK42</accession>
<dbReference type="EMBL" id="JABWDY010014256">
    <property type="protein sequence ID" value="KAF5197764.1"/>
    <property type="molecule type" value="Genomic_DNA"/>
</dbReference>